<gene>
    <name evidence="4" type="ORF">H6G94_35040</name>
</gene>
<feature type="region of interest" description="Disordered" evidence="2">
    <location>
        <begin position="1"/>
        <end position="24"/>
    </location>
</feature>
<protein>
    <submittedName>
        <fullName evidence="4">Uncharacterized protein</fullName>
    </submittedName>
</protein>
<evidence type="ECO:0000256" key="1">
    <source>
        <dbReference type="SAM" id="Coils"/>
    </source>
</evidence>
<organism evidence="4 5">
    <name type="scientific">Nostoc punctiforme FACHB-252</name>
    <dbReference type="NCBI Taxonomy" id="1357509"/>
    <lineage>
        <taxon>Bacteria</taxon>
        <taxon>Bacillati</taxon>
        <taxon>Cyanobacteriota</taxon>
        <taxon>Cyanophyceae</taxon>
        <taxon>Nostocales</taxon>
        <taxon>Nostocaceae</taxon>
        <taxon>Nostoc</taxon>
    </lineage>
</organism>
<keyword evidence="1" id="KW-0175">Coiled coil</keyword>
<keyword evidence="3" id="KW-0472">Membrane</keyword>
<reference evidence="4 5" key="1">
    <citation type="journal article" date="2020" name="ISME J.">
        <title>Comparative genomics reveals insights into cyanobacterial evolution and habitat adaptation.</title>
        <authorList>
            <person name="Chen M.Y."/>
            <person name="Teng W.K."/>
            <person name="Zhao L."/>
            <person name="Hu C.X."/>
            <person name="Zhou Y.K."/>
            <person name="Han B.P."/>
            <person name="Song L.R."/>
            <person name="Shu W.S."/>
        </authorList>
    </citation>
    <scope>NUCLEOTIDE SEQUENCE [LARGE SCALE GENOMIC DNA]</scope>
    <source>
        <strain evidence="4 5">FACHB-252</strain>
    </source>
</reference>
<name>A0ABR8HKI4_NOSPU</name>
<feature type="transmembrane region" description="Helical" evidence="3">
    <location>
        <begin position="185"/>
        <end position="205"/>
    </location>
</feature>
<feature type="compositionally biased region" description="Polar residues" evidence="2">
    <location>
        <begin position="1"/>
        <end position="17"/>
    </location>
</feature>
<keyword evidence="3" id="KW-1133">Transmembrane helix</keyword>
<evidence type="ECO:0000256" key="3">
    <source>
        <dbReference type="SAM" id="Phobius"/>
    </source>
</evidence>
<accession>A0ABR8HKI4</accession>
<dbReference type="EMBL" id="JACJTC010000050">
    <property type="protein sequence ID" value="MBD2616383.1"/>
    <property type="molecule type" value="Genomic_DNA"/>
</dbReference>
<keyword evidence="5" id="KW-1185">Reference proteome</keyword>
<evidence type="ECO:0000313" key="5">
    <source>
        <dbReference type="Proteomes" id="UP000606396"/>
    </source>
</evidence>
<keyword evidence="3" id="KW-0812">Transmembrane</keyword>
<sequence length="246" mass="28047">MNNGNGNGKSSHQSDSIGNAVDASELGEVKTALGRLYKEFESFKQSQKTERERDRAELQAWAQTNLIQNQLLSKAMVTIEMLTLQLKTQNLSSNELEQNNADLMQQLTLFMTQLQNTPTSSSTLENLEFKGLRNEVSWLKSNWSDLATQTNNLTKTIQELKNNLNQITNTEKEVFHVETQGNGCLVSLGTGFAFLLLFFLVNQLIPVKISHDIHEYLQSISERVGWTNTKLQRVERRLGTDRNRRR</sequence>
<proteinExistence type="predicted"/>
<evidence type="ECO:0000256" key="2">
    <source>
        <dbReference type="SAM" id="MobiDB-lite"/>
    </source>
</evidence>
<comment type="caution">
    <text evidence="4">The sequence shown here is derived from an EMBL/GenBank/DDBJ whole genome shotgun (WGS) entry which is preliminary data.</text>
</comment>
<evidence type="ECO:0000313" key="4">
    <source>
        <dbReference type="EMBL" id="MBD2616383.1"/>
    </source>
</evidence>
<feature type="coiled-coil region" evidence="1">
    <location>
        <begin position="79"/>
        <end position="106"/>
    </location>
</feature>
<dbReference type="RefSeq" id="WP_190952827.1">
    <property type="nucleotide sequence ID" value="NZ_JACJTC010000050.1"/>
</dbReference>
<dbReference type="Proteomes" id="UP000606396">
    <property type="component" value="Unassembled WGS sequence"/>
</dbReference>